<proteinExistence type="predicted"/>
<keyword evidence="2" id="KW-1185">Reference proteome</keyword>
<dbReference type="EMBL" id="ML769397">
    <property type="protein sequence ID" value="KAE9407216.1"/>
    <property type="molecule type" value="Genomic_DNA"/>
</dbReference>
<sequence length="265" mass="30019">MAQLKGFPKLLPEVGITRIAYITEQQIHCDMLLKKQQLWTQIRIILISKAKHVASAERHIVEEVRKGNVRLWIRFGRPRLLNNHDSSIEMEVVDGIGGPQLQKIFAVIIIDSHSTLLNICGQCAQVIDVSGNRMSAAKVKSALLLQNSAAEITVIGTPDEAVNVFVILRVCHLFFSLICPFLLEYLLAEGASAWDSNIGYFALLKDYLTLLEEINVKDSRKSRNLTTLLQRFVFHWLNCEADAKGLWFKYAFFNCFSQADQLCLI</sequence>
<accession>A0A6A4I9C3</accession>
<dbReference type="AlphaFoldDB" id="A0A6A4I9C3"/>
<gene>
    <name evidence="1" type="ORF">BT96DRAFT_1044215</name>
</gene>
<organism evidence="1 2">
    <name type="scientific">Gymnopus androsaceus JB14</name>
    <dbReference type="NCBI Taxonomy" id="1447944"/>
    <lineage>
        <taxon>Eukaryota</taxon>
        <taxon>Fungi</taxon>
        <taxon>Dikarya</taxon>
        <taxon>Basidiomycota</taxon>
        <taxon>Agaricomycotina</taxon>
        <taxon>Agaricomycetes</taxon>
        <taxon>Agaricomycetidae</taxon>
        <taxon>Agaricales</taxon>
        <taxon>Marasmiineae</taxon>
        <taxon>Omphalotaceae</taxon>
        <taxon>Gymnopus</taxon>
    </lineage>
</organism>
<evidence type="ECO:0000313" key="2">
    <source>
        <dbReference type="Proteomes" id="UP000799118"/>
    </source>
</evidence>
<protein>
    <submittedName>
        <fullName evidence="1">Uncharacterized protein</fullName>
    </submittedName>
</protein>
<dbReference type="Proteomes" id="UP000799118">
    <property type="component" value="Unassembled WGS sequence"/>
</dbReference>
<reference evidence="1" key="1">
    <citation type="journal article" date="2019" name="Environ. Microbiol.">
        <title>Fungal ecological strategies reflected in gene transcription - a case study of two litter decomposers.</title>
        <authorList>
            <person name="Barbi F."/>
            <person name="Kohler A."/>
            <person name="Barry K."/>
            <person name="Baskaran P."/>
            <person name="Daum C."/>
            <person name="Fauchery L."/>
            <person name="Ihrmark K."/>
            <person name="Kuo A."/>
            <person name="LaButti K."/>
            <person name="Lipzen A."/>
            <person name="Morin E."/>
            <person name="Grigoriev I.V."/>
            <person name="Henrissat B."/>
            <person name="Lindahl B."/>
            <person name="Martin F."/>
        </authorList>
    </citation>
    <scope>NUCLEOTIDE SEQUENCE</scope>
    <source>
        <strain evidence="1">JB14</strain>
    </source>
</reference>
<name>A0A6A4I9C3_9AGAR</name>
<evidence type="ECO:0000313" key="1">
    <source>
        <dbReference type="EMBL" id="KAE9407216.1"/>
    </source>
</evidence>